<organism evidence="1">
    <name type="scientific">Culex pipiens</name>
    <name type="common">House mosquito</name>
    <dbReference type="NCBI Taxonomy" id="7175"/>
    <lineage>
        <taxon>Eukaryota</taxon>
        <taxon>Metazoa</taxon>
        <taxon>Ecdysozoa</taxon>
        <taxon>Arthropoda</taxon>
        <taxon>Hexapoda</taxon>
        <taxon>Insecta</taxon>
        <taxon>Pterygota</taxon>
        <taxon>Neoptera</taxon>
        <taxon>Endopterygota</taxon>
        <taxon>Diptera</taxon>
        <taxon>Nematocera</taxon>
        <taxon>Culicoidea</taxon>
        <taxon>Culicidae</taxon>
        <taxon>Culicinae</taxon>
        <taxon>Culicini</taxon>
        <taxon>Culex</taxon>
        <taxon>Culex</taxon>
    </lineage>
</organism>
<sequence>MSTRNCRSTRASAEVVVVTVAVEETAEVDLEAVAVEAAIGARSETMPRVDVETISVEMAMIAGRSLAAGMTTVEVLERRVVVWTVDLNRVARLAPVVAAIVDSGLEEPRDWEGLAVATAAASAL</sequence>
<accession>A0A8D8G641</accession>
<name>A0A8D8G641_CULPI</name>
<proteinExistence type="predicted"/>
<protein>
    <submittedName>
        <fullName evidence="1">(northern house mosquito) hypothetical protein</fullName>
    </submittedName>
</protein>
<reference evidence="1" key="1">
    <citation type="submission" date="2021-05" db="EMBL/GenBank/DDBJ databases">
        <authorList>
            <person name="Alioto T."/>
            <person name="Alioto T."/>
            <person name="Gomez Garrido J."/>
        </authorList>
    </citation>
    <scope>NUCLEOTIDE SEQUENCE</scope>
</reference>
<evidence type="ECO:0000313" key="1">
    <source>
        <dbReference type="EMBL" id="CAG6497877.1"/>
    </source>
</evidence>
<dbReference type="AlphaFoldDB" id="A0A8D8G641"/>
<dbReference type="EMBL" id="HBUE01134153">
    <property type="protein sequence ID" value="CAG6497864.1"/>
    <property type="molecule type" value="Transcribed_RNA"/>
</dbReference>
<dbReference type="EMBL" id="HBUE01134159">
    <property type="protein sequence ID" value="CAG6497877.1"/>
    <property type="molecule type" value="Transcribed_RNA"/>
</dbReference>